<feature type="domain" description="AMIN-like" evidence="2">
    <location>
        <begin position="100"/>
        <end position="209"/>
    </location>
</feature>
<keyword evidence="1" id="KW-0732">Signal</keyword>
<evidence type="ECO:0000313" key="3">
    <source>
        <dbReference type="EMBL" id="MEE2055937.1"/>
    </source>
</evidence>
<dbReference type="Pfam" id="PF24837">
    <property type="entry name" value="AMIN-like"/>
    <property type="match status" value="1"/>
</dbReference>
<evidence type="ECO:0000256" key="1">
    <source>
        <dbReference type="SAM" id="SignalP"/>
    </source>
</evidence>
<dbReference type="InterPro" id="IPR056303">
    <property type="entry name" value="AMIN-like"/>
</dbReference>
<protein>
    <recommendedName>
        <fullName evidence="2">AMIN-like domain-containing protein</fullName>
    </recommendedName>
</protein>
<dbReference type="PROSITE" id="PS51257">
    <property type="entry name" value="PROKAR_LIPOPROTEIN"/>
    <property type="match status" value="1"/>
</dbReference>
<gene>
    <name evidence="3" type="ORF">Q7514_00135</name>
</gene>
<keyword evidence="4" id="KW-1185">Reference proteome</keyword>
<dbReference type="Proteomes" id="UP001336020">
    <property type="component" value="Unassembled WGS sequence"/>
</dbReference>
<reference evidence="3 4" key="1">
    <citation type="submission" date="2023-07" db="EMBL/GenBank/DDBJ databases">
        <authorList>
            <person name="Girao M."/>
            <person name="Carvalho M.F."/>
        </authorList>
    </citation>
    <scope>NUCLEOTIDE SEQUENCE [LARGE SCALE GENOMIC DNA]</scope>
    <source>
        <strain evidence="3 4">YIM65754</strain>
    </source>
</reference>
<accession>A0ABU7L316</accession>
<sequence length="216" mass="22340">MTWSRRHVVSAVSVLSVLSVPAVTSACVTADVTGSHVADSERTARGTCVRVDSFSGQLRVGDPASARPTVVPGDRPLELGESVPPVIHPLLESIEFGEDDTVVFTLSGDGAVGWSARFVQEPRLRATDAAVPITGSCILQIDLSGVDTDVSWHDAALPVRLSPEGNASAVVEVLSYPSSATIAQSYLGTRTGAPTVTVDSSSETGTLTIIVAAEDG</sequence>
<organism evidence="3 4">
    <name type="scientific">Rhodococcus artemisiae</name>
    <dbReference type="NCBI Taxonomy" id="714159"/>
    <lineage>
        <taxon>Bacteria</taxon>
        <taxon>Bacillati</taxon>
        <taxon>Actinomycetota</taxon>
        <taxon>Actinomycetes</taxon>
        <taxon>Mycobacteriales</taxon>
        <taxon>Nocardiaceae</taxon>
        <taxon>Rhodococcus</taxon>
    </lineage>
</organism>
<evidence type="ECO:0000259" key="2">
    <source>
        <dbReference type="Pfam" id="PF24837"/>
    </source>
</evidence>
<feature type="signal peptide" evidence="1">
    <location>
        <begin position="1"/>
        <end position="26"/>
    </location>
</feature>
<comment type="caution">
    <text evidence="3">The sequence shown here is derived from an EMBL/GenBank/DDBJ whole genome shotgun (WGS) entry which is preliminary data.</text>
</comment>
<dbReference type="RefSeq" id="WP_330131260.1">
    <property type="nucleotide sequence ID" value="NZ_JAUTXY010000001.1"/>
</dbReference>
<evidence type="ECO:0000313" key="4">
    <source>
        <dbReference type="Proteomes" id="UP001336020"/>
    </source>
</evidence>
<name>A0ABU7L316_9NOCA</name>
<proteinExistence type="predicted"/>
<dbReference type="EMBL" id="JAUTXY010000001">
    <property type="protein sequence ID" value="MEE2055937.1"/>
    <property type="molecule type" value="Genomic_DNA"/>
</dbReference>
<feature type="chain" id="PRO_5046630663" description="AMIN-like domain-containing protein" evidence="1">
    <location>
        <begin position="27"/>
        <end position="216"/>
    </location>
</feature>